<dbReference type="EMBL" id="CZQD01000046">
    <property type="protein sequence ID" value="CUS57561.1"/>
    <property type="molecule type" value="Genomic_DNA"/>
</dbReference>
<proteinExistence type="predicted"/>
<name>A0A160U1T8_9ZZZZ</name>
<organism evidence="1">
    <name type="scientific">hydrothermal vent metagenome</name>
    <dbReference type="NCBI Taxonomy" id="652676"/>
    <lineage>
        <taxon>unclassified sequences</taxon>
        <taxon>metagenomes</taxon>
        <taxon>ecological metagenomes</taxon>
    </lineage>
</organism>
<dbReference type="AlphaFoldDB" id="A0A160U1T8"/>
<accession>A0A160U1T8</accession>
<gene>
    <name evidence="1" type="ORF">MGWOODY_Hyp2257</name>
</gene>
<sequence>MKKCPNRPKSAPFEREFAVLGAVRAKSAASDLQLKPSLRRGRQMLNLCPVIFDLK</sequence>
<reference evidence="1" key="1">
    <citation type="submission" date="2015-10" db="EMBL/GenBank/DDBJ databases">
        <authorList>
            <person name="Gilbert D.G."/>
        </authorList>
    </citation>
    <scope>NUCLEOTIDE SEQUENCE</scope>
</reference>
<protein>
    <submittedName>
        <fullName evidence="1">Uncharacterized protein</fullName>
    </submittedName>
</protein>
<evidence type="ECO:0000313" key="1">
    <source>
        <dbReference type="EMBL" id="CUS57561.1"/>
    </source>
</evidence>